<name>A0AAN2DC01_RHIRH</name>
<feature type="compositionally biased region" description="Basic and acidic residues" evidence="3">
    <location>
        <begin position="1"/>
        <end position="12"/>
    </location>
</feature>
<dbReference type="Gene3D" id="3.90.180.10">
    <property type="entry name" value="Medium-chain alcohol dehydrogenases, catalytic domain"/>
    <property type="match status" value="1"/>
</dbReference>
<dbReference type="InterPro" id="IPR020843">
    <property type="entry name" value="ER"/>
</dbReference>
<comment type="caution">
    <text evidence="5">The sequence shown here is derived from an EMBL/GenBank/DDBJ whole genome shotgun (WGS) entry which is preliminary data.</text>
</comment>
<dbReference type="Pfam" id="PF00107">
    <property type="entry name" value="ADH_zinc_N"/>
    <property type="match status" value="1"/>
</dbReference>
<gene>
    <name evidence="5" type="primary">qorA_1</name>
    <name evidence="5" type="ORF">AGRHK599_LOCUS487</name>
</gene>
<dbReference type="CDD" id="cd05276">
    <property type="entry name" value="p53_inducible_oxidoreductase"/>
    <property type="match status" value="1"/>
</dbReference>
<evidence type="ECO:0000256" key="2">
    <source>
        <dbReference type="ARBA" id="ARBA00023002"/>
    </source>
</evidence>
<dbReference type="EMBL" id="CAICSX020000001">
    <property type="protein sequence ID" value="CAD0210470.1"/>
    <property type="molecule type" value="Genomic_DNA"/>
</dbReference>
<feature type="domain" description="Enoyl reductase (ER)" evidence="4">
    <location>
        <begin position="72"/>
        <end position="386"/>
    </location>
</feature>
<feature type="region of interest" description="Disordered" evidence="3">
    <location>
        <begin position="1"/>
        <end position="39"/>
    </location>
</feature>
<dbReference type="InterPro" id="IPR036291">
    <property type="entry name" value="NAD(P)-bd_dom_sf"/>
</dbReference>
<evidence type="ECO:0000256" key="3">
    <source>
        <dbReference type="SAM" id="MobiDB-lite"/>
    </source>
</evidence>
<dbReference type="Proteomes" id="UP000528185">
    <property type="component" value="Unassembled WGS sequence"/>
</dbReference>
<evidence type="ECO:0000259" key="4">
    <source>
        <dbReference type="SMART" id="SM00829"/>
    </source>
</evidence>
<dbReference type="SUPFAM" id="SSF51735">
    <property type="entry name" value="NAD(P)-binding Rossmann-fold domains"/>
    <property type="match status" value="1"/>
</dbReference>
<dbReference type="InterPro" id="IPR011032">
    <property type="entry name" value="GroES-like_sf"/>
</dbReference>
<dbReference type="PANTHER" id="PTHR48106:SF8">
    <property type="entry name" value="OS02G0805600 PROTEIN"/>
    <property type="match status" value="1"/>
</dbReference>
<sequence>MSGRTEGGERHTPSPCLQKCAARPSVKEPPSLKNASGLHFKEMPILRELPSPMSDPTTLPETMRFIDLPSHGGPEVMRLSQAPLPKPEKGAILVKVEAAGVNRPDVAQRQGTYPPPKDASPILGLEIAGEVVALGEGVTEFKPGDKVCALANGGGYAEYCTVPVGQALPFPKGYDAVKAAALPETFFTVWANLFQMAGLTEGETVLIHGGTSGIGTTAIQLAKAFGAEVYATAGSAEKCEACVTLGAKRAINYREEDFAAVIKTETGGKGVDVVLDMIGAAYFEKNLSALAKDGCLSIIAFLGGAVAEKVNLTPVMVKRLTVTGSTMRPRTADEKRAIRDDLIQQVWPLVESGQVAPVINRVFTLDEVVDAHRLMESSNHIGKIVMRVS</sequence>
<dbReference type="GO" id="GO:0070402">
    <property type="term" value="F:NADPH binding"/>
    <property type="evidence" value="ECO:0007669"/>
    <property type="project" value="TreeGrafter"/>
</dbReference>
<dbReference type="NCBIfam" id="TIGR02824">
    <property type="entry name" value="quinone_pig3"/>
    <property type="match status" value="1"/>
</dbReference>
<dbReference type="SUPFAM" id="SSF50129">
    <property type="entry name" value="GroES-like"/>
    <property type="match status" value="1"/>
</dbReference>
<dbReference type="InterPro" id="IPR013149">
    <property type="entry name" value="ADH-like_C"/>
</dbReference>
<dbReference type="InterPro" id="IPR013154">
    <property type="entry name" value="ADH-like_N"/>
</dbReference>
<dbReference type="InterPro" id="IPR014189">
    <property type="entry name" value="Quinone_OxRdtase_PIG3"/>
</dbReference>
<accession>A0AAN2DC01</accession>
<dbReference type="AlphaFoldDB" id="A0AAN2DC01"/>
<dbReference type="Gene3D" id="3.40.50.720">
    <property type="entry name" value="NAD(P)-binding Rossmann-like Domain"/>
    <property type="match status" value="1"/>
</dbReference>
<reference evidence="5 6" key="1">
    <citation type="submission" date="2020-06" db="EMBL/GenBank/DDBJ databases">
        <authorList>
            <person name="De Coninck B."/>
            <person name="Ibrahim H."/>
        </authorList>
    </citation>
    <scope>NUCLEOTIDE SEQUENCE [LARGE SCALE GENOMIC DNA]</scope>
    <source>
        <strain evidence="5">Ag_rhizogenes_K599</strain>
    </source>
</reference>
<dbReference type="PANTHER" id="PTHR48106">
    <property type="entry name" value="QUINONE OXIDOREDUCTASE PIG3-RELATED"/>
    <property type="match status" value="1"/>
</dbReference>
<evidence type="ECO:0000256" key="1">
    <source>
        <dbReference type="ARBA" id="ARBA00022857"/>
    </source>
</evidence>
<protein>
    <submittedName>
        <fullName evidence="5">Quinone oxidoreductase 1</fullName>
    </submittedName>
</protein>
<organism evidence="5 6">
    <name type="scientific">Rhizobium rhizogenes</name>
    <name type="common">Agrobacterium rhizogenes</name>
    <dbReference type="NCBI Taxonomy" id="359"/>
    <lineage>
        <taxon>Bacteria</taxon>
        <taxon>Pseudomonadati</taxon>
        <taxon>Pseudomonadota</taxon>
        <taxon>Alphaproteobacteria</taxon>
        <taxon>Hyphomicrobiales</taxon>
        <taxon>Rhizobiaceae</taxon>
        <taxon>Rhizobium/Agrobacterium group</taxon>
        <taxon>Rhizobium</taxon>
    </lineage>
</organism>
<proteinExistence type="predicted"/>
<dbReference type="GO" id="GO:0016651">
    <property type="term" value="F:oxidoreductase activity, acting on NAD(P)H"/>
    <property type="evidence" value="ECO:0007669"/>
    <property type="project" value="TreeGrafter"/>
</dbReference>
<dbReference type="Pfam" id="PF08240">
    <property type="entry name" value="ADH_N"/>
    <property type="match status" value="1"/>
</dbReference>
<dbReference type="SMART" id="SM00829">
    <property type="entry name" value="PKS_ER"/>
    <property type="match status" value="1"/>
</dbReference>
<keyword evidence="1" id="KW-0521">NADP</keyword>
<keyword evidence="2" id="KW-0560">Oxidoreductase</keyword>
<evidence type="ECO:0000313" key="5">
    <source>
        <dbReference type="EMBL" id="CAD0210470.1"/>
    </source>
</evidence>
<evidence type="ECO:0000313" key="6">
    <source>
        <dbReference type="Proteomes" id="UP000528185"/>
    </source>
</evidence>